<dbReference type="Proteomes" id="UP001470230">
    <property type="component" value="Unassembled WGS sequence"/>
</dbReference>
<feature type="transmembrane region" description="Helical" evidence="8">
    <location>
        <begin position="53"/>
        <end position="74"/>
    </location>
</feature>
<comment type="subcellular location">
    <subcellularLocation>
        <location evidence="1">Membrane</location>
        <topology evidence="1">Multi-pass membrane protein</topology>
    </subcellularLocation>
</comment>
<feature type="transmembrane region" description="Helical" evidence="8">
    <location>
        <begin position="273"/>
        <end position="297"/>
    </location>
</feature>
<name>A0ABR2JPH0_9EUKA</name>
<keyword evidence="11" id="KW-1185">Reference proteome</keyword>
<feature type="transmembrane region" description="Helical" evidence="8">
    <location>
        <begin position="317"/>
        <end position="339"/>
    </location>
</feature>
<gene>
    <name evidence="10" type="ORF">M9Y10_003473</name>
</gene>
<dbReference type="Pfam" id="PF01490">
    <property type="entry name" value="Aa_trans"/>
    <property type="match status" value="1"/>
</dbReference>
<feature type="transmembrane region" description="Helical" evidence="8">
    <location>
        <begin position="236"/>
        <end position="261"/>
    </location>
</feature>
<feature type="domain" description="Amino acid transporter transmembrane" evidence="9">
    <location>
        <begin position="56"/>
        <end position="440"/>
    </location>
</feature>
<evidence type="ECO:0000256" key="4">
    <source>
        <dbReference type="ARBA" id="ARBA00022692"/>
    </source>
</evidence>
<dbReference type="PANTHER" id="PTHR22950:SF458">
    <property type="entry name" value="SODIUM-COUPLED NEUTRAL AMINO ACID TRANSPORTER 11-RELATED"/>
    <property type="match status" value="1"/>
</dbReference>
<feature type="transmembrane region" description="Helical" evidence="8">
    <location>
        <begin position="360"/>
        <end position="378"/>
    </location>
</feature>
<evidence type="ECO:0000256" key="6">
    <source>
        <dbReference type="ARBA" id="ARBA00022989"/>
    </source>
</evidence>
<proteinExistence type="inferred from homology"/>
<feature type="transmembrane region" description="Helical" evidence="8">
    <location>
        <begin position="419"/>
        <end position="440"/>
    </location>
</feature>
<evidence type="ECO:0000256" key="8">
    <source>
        <dbReference type="SAM" id="Phobius"/>
    </source>
</evidence>
<keyword evidence="6 8" id="KW-1133">Transmembrane helix</keyword>
<dbReference type="PANTHER" id="PTHR22950">
    <property type="entry name" value="AMINO ACID TRANSPORTER"/>
    <property type="match status" value="1"/>
</dbReference>
<comment type="similarity">
    <text evidence="2">Belongs to the amino acid/polyamine transporter 2 family.</text>
</comment>
<evidence type="ECO:0000256" key="5">
    <source>
        <dbReference type="ARBA" id="ARBA00022970"/>
    </source>
</evidence>
<evidence type="ECO:0000256" key="2">
    <source>
        <dbReference type="ARBA" id="ARBA00008066"/>
    </source>
</evidence>
<keyword evidence="7 8" id="KW-0472">Membrane</keyword>
<evidence type="ECO:0000313" key="11">
    <source>
        <dbReference type="Proteomes" id="UP001470230"/>
    </source>
</evidence>
<evidence type="ECO:0000259" key="9">
    <source>
        <dbReference type="Pfam" id="PF01490"/>
    </source>
</evidence>
<keyword evidence="4 8" id="KW-0812">Transmembrane</keyword>
<protein>
    <recommendedName>
        <fullName evidence="9">Amino acid transporter transmembrane domain-containing protein</fullName>
    </recommendedName>
</protein>
<feature type="transmembrane region" description="Helical" evidence="8">
    <location>
        <begin position="193"/>
        <end position="216"/>
    </location>
</feature>
<comment type="caution">
    <text evidence="10">The sequence shown here is derived from an EMBL/GenBank/DDBJ whole genome shotgun (WGS) entry which is preliminary data.</text>
</comment>
<keyword evidence="5" id="KW-0029">Amino-acid transport</keyword>
<evidence type="ECO:0000256" key="3">
    <source>
        <dbReference type="ARBA" id="ARBA00022448"/>
    </source>
</evidence>
<keyword evidence="3" id="KW-0813">Transport</keyword>
<organism evidence="10 11">
    <name type="scientific">Tritrichomonas musculus</name>
    <dbReference type="NCBI Taxonomy" id="1915356"/>
    <lineage>
        <taxon>Eukaryota</taxon>
        <taxon>Metamonada</taxon>
        <taxon>Parabasalia</taxon>
        <taxon>Tritrichomonadida</taxon>
        <taxon>Tritrichomonadidae</taxon>
        <taxon>Tritrichomonas</taxon>
    </lineage>
</organism>
<evidence type="ECO:0000313" key="10">
    <source>
        <dbReference type="EMBL" id="KAK8880784.1"/>
    </source>
</evidence>
<evidence type="ECO:0000256" key="7">
    <source>
        <dbReference type="ARBA" id="ARBA00023136"/>
    </source>
</evidence>
<feature type="transmembrane region" description="Helical" evidence="8">
    <location>
        <begin position="130"/>
        <end position="150"/>
    </location>
</feature>
<accession>A0ABR2JPH0</accession>
<reference evidence="10 11" key="1">
    <citation type="submission" date="2024-04" db="EMBL/GenBank/DDBJ databases">
        <title>Tritrichomonas musculus Genome.</title>
        <authorList>
            <person name="Alves-Ferreira E."/>
            <person name="Grigg M."/>
            <person name="Lorenzi H."/>
            <person name="Galac M."/>
        </authorList>
    </citation>
    <scope>NUCLEOTIDE SEQUENCE [LARGE SCALE GENOMIC DNA]</scope>
    <source>
        <strain evidence="10 11">EAF2021</strain>
    </source>
</reference>
<dbReference type="EMBL" id="JAPFFF010000010">
    <property type="protein sequence ID" value="KAK8880784.1"/>
    <property type="molecule type" value="Genomic_DNA"/>
</dbReference>
<dbReference type="InterPro" id="IPR013057">
    <property type="entry name" value="AA_transpt_TM"/>
</dbReference>
<feature type="transmembrane region" description="Helical" evidence="8">
    <location>
        <begin position="384"/>
        <end position="407"/>
    </location>
</feature>
<sequence>MTTKDPENLSSESVKDSINCGSELEEIYDENSSSKTQKEGIDKDEEVTQVKELPFFNTLMNLLNCLLGAGILSVPNSFNSAGIAVSIVFICFIAVLSYFASMINVKLNLKYQCQGFDELVEKIMGKGGSITYSIIVLFFNFASMLAYLIIGGDTIISWMAFAGIDISHFVYRLIMIFIYSILIPIPLMIPKNLFFLSIFSTAAIFMVIFYIVAVIVKTAQLIPQYGISPTVVVAKIDMSIFSAIGVYALTFALPCVVIPTLKPFSKDYTKRRNVVLTTFCICVFLTIFPSILMYLIFGQYADGNILNSFPSNDILFTIVRAGFFIIVSTSFPVLGKASMSNWSQLIYKQNHPNDLTNGKYFIVLFLSAIFPLVVAMLLPQCKPAVSVGGALGGCLVSFMFPSVLLIISNGDGFKNPINVLCLIFAIFGGAMAVISTYQSILEAIDAFKSAPM</sequence>
<feature type="transmembrane region" description="Helical" evidence="8">
    <location>
        <begin position="80"/>
        <end position="100"/>
    </location>
</feature>
<feature type="transmembrane region" description="Helical" evidence="8">
    <location>
        <begin position="156"/>
        <end position="181"/>
    </location>
</feature>
<evidence type="ECO:0000256" key="1">
    <source>
        <dbReference type="ARBA" id="ARBA00004141"/>
    </source>
</evidence>